<feature type="transmembrane region" description="Helical" evidence="1">
    <location>
        <begin position="400"/>
        <end position="418"/>
    </location>
</feature>
<evidence type="ECO:0000256" key="1">
    <source>
        <dbReference type="SAM" id="Phobius"/>
    </source>
</evidence>
<dbReference type="SUPFAM" id="SSF48452">
    <property type="entry name" value="TPR-like"/>
    <property type="match status" value="1"/>
</dbReference>
<dbReference type="AlphaFoldDB" id="A0A7G9S2Y8"/>
<dbReference type="EMBL" id="CP060716">
    <property type="protein sequence ID" value="QNN62213.1"/>
    <property type="molecule type" value="Genomic_DNA"/>
</dbReference>
<feature type="transmembrane region" description="Helical" evidence="1">
    <location>
        <begin position="350"/>
        <end position="371"/>
    </location>
</feature>
<keyword evidence="1" id="KW-1133">Transmembrane helix</keyword>
<name>A0A7G9S2Y8_9MICO</name>
<sequence length="504" mass="54714">MEGSEQVDTPASIFERARALSEFGRNDEAIAELRRGLASFPEDPWLLGELAWRMLHLPDHAEAERLARQTLAARPDDEVALMVLCETSVASKRFDVAQQLARELVGHHPEWATSHLNLAFALVSDDRGTRAERKARNTAAAQSVGEALLLDPEGNDTLFRSTVLFRRANKPAEAQRTLDRALELDPTSERLRLLVADSTETNEAEALRLLSGVLAENPQHRGASRSVSDRIWSHTQHIATFAVWGCVAVILFANFAFGESIADLASPTRRQFTLLLLALSFGWIGFVVLLNRGGLPKRFIRRLFGGAWWVWIGLIIAITGSFLASILLGGLAARSQSSLPTVMGEYVGDVTMMVGFVAWYLMIGELAIVLARFHSEARTGLFPPDAEGLQAARAALRHSYWGLVPIAIAALVAALPFLPITSRNPEAAGGLFPVALAVAAPPLVTILLRALRVRNLGGSGPLRVTLIGLGIAVLFVIGGWALADRHAAEYDPPQLGTSRTYPGT</sequence>
<feature type="transmembrane region" description="Helical" evidence="1">
    <location>
        <begin position="238"/>
        <end position="257"/>
    </location>
</feature>
<dbReference type="Pfam" id="PF13428">
    <property type="entry name" value="TPR_14"/>
    <property type="match status" value="1"/>
</dbReference>
<reference evidence="2 3" key="1">
    <citation type="submission" date="2020-08" db="EMBL/GenBank/DDBJ databases">
        <title>Genome sequence of Leucobacter denitrificans KACC 14055T.</title>
        <authorList>
            <person name="Hyun D.-W."/>
            <person name="Bae J.-W."/>
        </authorList>
    </citation>
    <scope>NUCLEOTIDE SEQUENCE [LARGE SCALE GENOMIC DNA]</scope>
    <source>
        <strain evidence="2 3">KACC 14055</strain>
    </source>
</reference>
<organism evidence="2 3">
    <name type="scientific">Leucobacter denitrificans</name>
    <dbReference type="NCBI Taxonomy" id="683042"/>
    <lineage>
        <taxon>Bacteria</taxon>
        <taxon>Bacillati</taxon>
        <taxon>Actinomycetota</taxon>
        <taxon>Actinomycetes</taxon>
        <taxon>Micrococcales</taxon>
        <taxon>Microbacteriaceae</taxon>
        <taxon>Leucobacter</taxon>
    </lineage>
</organism>
<feature type="transmembrane region" description="Helical" evidence="1">
    <location>
        <begin position="430"/>
        <end position="451"/>
    </location>
</feature>
<feature type="transmembrane region" description="Helical" evidence="1">
    <location>
        <begin position="463"/>
        <end position="483"/>
    </location>
</feature>
<dbReference type="Gene3D" id="1.25.40.10">
    <property type="entry name" value="Tetratricopeptide repeat domain"/>
    <property type="match status" value="1"/>
</dbReference>
<evidence type="ECO:0000313" key="2">
    <source>
        <dbReference type="EMBL" id="QNN62213.1"/>
    </source>
</evidence>
<dbReference type="KEGG" id="ldn:H9L06_07935"/>
<feature type="transmembrane region" description="Helical" evidence="1">
    <location>
        <begin position="272"/>
        <end position="291"/>
    </location>
</feature>
<dbReference type="RefSeq" id="WP_187554684.1">
    <property type="nucleotide sequence ID" value="NZ_CP060716.1"/>
</dbReference>
<keyword evidence="1" id="KW-0812">Transmembrane</keyword>
<proteinExistence type="predicted"/>
<protein>
    <submittedName>
        <fullName evidence="2">Uncharacterized protein</fullName>
    </submittedName>
</protein>
<keyword evidence="1" id="KW-0472">Membrane</keyword>
<accession>A0A7G9S2Y8</accession>
<keyword evidence="3" id="KW-1185">Reference proteome</keyword>
<evidence type="ECO:0000313" key="3">
    <source>
        <dbReference type="Proteomes" id="UP000515934"/>
    </source>
</evidence>
<dbReference type="Proteomes" id="UP000515934">
    <property type="component" value="Chromosome"/>
</dbReference>
<feature type="transmembrane region" description="Helical" evidence="1">
    <location>
        <begin position="303"/>
        <end position="330"/>
    </location>
</feature>
<gene>
    <name evidence="2" type="ORF">H9L06_07935</name>
</gene>
<dbReference type="InterPro" id="IPR011990">
    <property type="entry name" value="TPR-like_helical_dom_sf"/>
</dbReference>